<dbReference type="Gene3D" id="1.20.1560.10">
    <property type="entry name" value="ABC transporter type 1, transmembrane domain"/>
    <property type="match status" value="1"/>
</dbReference>
<comment type="caution">
    <text evidence="10">The sequence shown here is derived from an EMBL/GenBank/DDBJ whole genome shotgun (WGS) entry which is preliminary data.</text>
</comment>
<gene>
    <name evidence="10" type="ORF">CHARACLAT_023058</name>
</gene>
<dbReference type="PANTHER" id="PTHR24223">
    <property type="entry name" value="ATP-BINDING CASSETTE SUB-FAMILY C"/>
    <property type="match status" value="1"/>
</dbReference>
<dbReference type="InterPro" id="IPR027417">
    <property type="entry name" value="P-loop_NTPase"/>
</dbReference>
<evidence type="ECO:0000313" key="11">
    <source>
        <dbReference type="Proteomes" id="UP001352852"/>
    </source>
</evidence>
<name>A0ABU7DJ57_9TELE</name>
<dbReference type="Pfam" id="PF00664">
    <property type="entry name" value="ABC_membrane"/>
    <property type="match status" value="1"/>
</dbReference>
<accession>A0ABU7DJ57</accession>
<evidence type="ECO:0000256" key="1">
    <source>
        <dbReference type="ARBA" id="ARBA00022448"/>
    </source>
</evidence>
<keyword evidence="11" id="KW-1185">Reference proteome</keyword>
<dbReference type="InterPro" id="IPR050173">
    <property type="entry name" value="ABC_transporter_C-like"/>
</dbReference>
<dbReference type="Gene3D" id="3.40.50.300">
    <property type="entry name" value="P-loop containing nucleotide triphosphate hydrolases"/>
    <property type="match status" value="1"/>
</dbReference>
<keyword evidence="5 8" id="KW-1133">Transmembrane helix</keyword>
<dbReference type="PANTHER" id="PTHR24223:SF357">
    <property type="entry name" value="ATP-BINDING CASSETTE SUB-FAMILY C MEMBER 4"/>
    <property type="match status" value="1"/>
</dbReference>
<dbReference type="InterPro" id="IPR011527">
    <property type="entry name" value="ABC1_TM_dom"/>
</dbReference>
<feature type="region of interest" description="Disordered" evidence="7">
    <location>
        <begin position="97"/>
        <end position="139"/>
    </location>
</feature>
<keyword evidence="3" id="KW-0547">Nucleotide-binding</keyword>
<dbReference type="SUPFAM" id="SSF90123">
    <property type="entry name" value="ABC transporter transmembrane region"/>
    <property type="match status" value="1"/>
</dbReference>
<evidence type="ECO:0000256" key="2">
    <source>
        <dbReference type="ARBA" id="ARBA00022692"/>
    </source>
</evidence>
<dbReference type="Proteomes" id="UP001352852">
    <property type="component" value="Unassembled WGS sequence"/>
</dbReference>
<evidence type="ECO:0000259" key="9">
    <source>
        <dbReference type="PROSITE" id="PS50929"/>
    </source>
</evidence>
<evidence type="ECO:0000256" key="3">
    <source>
        <dbReference type="ARBA" id="ARBA00022741"/>
    </source>
</evidence>
<dbReference type="EMBL" id="JAHUTJ010026996">
    <property type="protein sequence ID" value="MED6275104.1"/>
    <property type="molecule type" value="Genomic_DNA"/>
</dbReference>
<reference evidence="10 11" key="1">
    <citation type="submission" date="2021-06" db="EMBL/GenBank/DDBJ databases">
        <authorList>
            <person name="Palmer J.M."/>
        </authorList>
    </citation>
    <scope>NUCLEOTIDE SEQUENCE [LARGE SCALE GENOMIC DNA]</scope>
    <source>
        <strain evidence="10 11">CL_MEX2019</strain>
        <tissue evidence="10">Muscle</tissue>
    </source>
</reference>
<keyword evidence="6 8" id="KW-0472">Membrane</keyword>
<evidence type="ECO:0000256" key="5">
    <source>
        <dbReference type="ARBA" id="ARBA00022989"/>
    </source>
</evidence>
<keyword evidence="1" id="KW-0813">Transport</keyword>
<keyword evidence="4" id="KW-0067">ATP-binding</keyword>
<sequence length="324" mass="36967">FKCSFFSRAVYQDADIYLLDDPLSAVDAEVGRHLFEQCICGLLKNKPRILVTHQLQYLKTADQIFVLKEGHMVAKGTYTELQRSGVDFTSLLKKEEEEEQQQLQPPQDVPDRRRTLSQTSSVLSVKDGDHLPAEPVQTVPEESRAQGTIGLKLYLKYLRAGANLFILLFVVLLNLLAQVSYVMHDWWLAYWAGEQDKLTSSTNGSIIVNGTNVTSLDLGFYLGIYGGLTAATILFGFMRNIILFTVLVKSAQTLHNTMFNAILRAPVRFFDINPIGRVLNRFSKDIGQVDSMLPWTFTDFIQVRTDLKRRQTWFRSFKLQMITR</sequence>
<organism evidence="10 11">
    <name type="scientific">Characodon lateralis</name>
    <dbReference type="NCBI Taxonomy" id="208331"/>
    <lineage>
        <taxon>Eukaryota</taxon>
        <taxon>Metazoa</taxon>
        <taxon>Chordata</taxon>
        <taxon>Craniata</taxon>
        <taxon>Vertebrata</taxon>
        <taxon>Euteleostomi</taxon>
        <taxon>Actinopterygii</taxon>
        <taxon>Neopterygii</taxon>
        <taxon>Teleostei</taxon>
        <taxon>Neoteleostei</taxon>
        <taxon>Acanthomorphata</taxon>
        <taxon>Ovalentaria</taxon>
        <taxon>Atherinomorphae</taxon>
        <taxon>Cyprinodontiformes</taxon>
        <taxon>Goodeidae</taxon>
        <taxon>Characodon</taxon>
    </lineage>
</organism>
<proteinExistence type="predicted"/>
<evidence type="ECO:0000256" key="7">
    <source>
        <dbReference type="SAM" id="MobiDB-lite"/>
    </source>
</evidence>
<keyword evidence="2 8" id="KW-0812">Transmembrane</keyword>
<feature type="transmembrane region" description="Helical" evidence="8">
    <location>
        <begin position="224"/>
        <end position="248"/>
    </location>
</feature>
<evidence type="ECO:0000256" key="4">
    <source>
        <dbReference type="ARBA" id="ARBA00022840"/>
    </source>
</evidence>
<protein>
    <recommendedName>
        <fullName evidence="9">ABC transmembrane type-1 domain-containing protein</fullName>
    </recommendedName>
</protein>
<evidence type="ECO:0000313" key="10">
    <source>
        <dbReference type="EMBL" id="MED6275104.1"/>
    </source>
</evidence>
<feature type="domain" description="ABC transmembrane type-1" evidence="9">
    <location>
        <begin position="212"/>
        <end position="301"/>
    </location>
</feature>
<feature type="non-terminal residue" evidence="10">
    <location>
        <position position="1"/>
    </location>
</feature>
<evidence type="ECO:0000256" key="6">
    <source>
        <dbReference type="ARBA" id="ARBA00023136"/>
    </source>
</evidence>
<dbReference type="SUPFAM" id="SSF52540">
    <property type="entry name" value="P-loop containing nucleoside triphosphate hydrolases"/>
    <property type="match status" value="1"/>
</dbReference>
<dbReference type="PROSITE" id="PS50929">
    <property type="entry name" value="ABC_TM1F"/>
    <property type="match status" value="1"/>
</dbReference>
<evidence type="ECO:0000256" key="8">
    <source>
        <dbReference type="SAM" id="Phobius"/>
    </source>
</evidence>
<dbReference type="InterPro" id="IPR036640">
    <property type="entry name" value="ABC1_TM_sf"/>
</dbReference>
<feature type="transmembrane region" description="Helical" evidence="8">
    <location>
        <begin position="162"/>
        <end position="183"/>
    </location>
</feature>